<sequence length="474" mass="51807">MKTRNLISLITLLGLLTFSSCRTEDDLSIDPPSQEFIGSNTNIADLLNSTSLNDGSSDNIIDNASCFSLVLPVTVSANGQQVVVSSQSDFQTIENIFDSSLDDTDVLEIQYPISLMASNFETTVVNSLSELLSLTSVCPEENAIDDDIECIDFVYPIRASAFNENSELVETFNFDNDKDLFDFIKDIDEYSAATLLFPISLVLFDGTQISVSSLSELETVIENAEDVCDEDDDNDYDDDDCDSCSTDAIETIFSTCTSWTVDKLERNDNDLEDLYSSYSFAFMTNGEIEVNSAQGTTFGSWQATGSGNNMTLLIDIPGLVDFNDSWNIHEIQQNISEATLDLRMGEDRLRFESSCSGGETSGDVLSNTLTEPSSIWLVDTYLDDGADATAPYIAFEFTFNPNGSLTATNGSSTINGTWSSQNGGTELMLDFNSNDPLDEFNDSWDVISLTDNRLELSDTSGGGGGTDTLIFIKK</sequence>
<feature type="signal peptide" evidence="1">
    <location>
        <begin position="1"/>
        <end position="23"/>
    </location>
</feature>
<accession>A0A426RLB1</accession>
<evidence type="ECO:0008006" key="4">
    <source>
        <dbReference type="Google" id="ProtNLM"/>
    </source>
</evidence>
<evidence type="ECO:0000256" key="1">
    <source>
        <dbReference type="SAM" id="SignalP"/>
    </source>
</evidence>
<keyword evidence="1" id="KW-0732">Signal</keyword>
<comment type="caution">
    <text evidence="2">The sequence shown here is derived from an EMBL/GenBank/DDBJ whole genome shotgun (WGS) entry which is preliminary data.</text>
</comment>
<keyword evidence="3" id="KW-1185">Reference proteome</keyword>
<dbReference type="RefSeq" id="WP_125221615.1">
    <property type="nucleotide sequence ID" value="NZ_QUSX01000001.1"/>
</dbReference>
<protein>
    <recommendedName>
        <fullName evidence="4">Lipocalin-like domain-containing protein</fullName>
    </recommendedName>
</protein>
<dbReference type="OrthoDB" id="832379at2"/>
<feature type="chain" id="PRO_5019138270" description="Lipocalin-like domain-containing protein" evidence="1">
    <location>
        <begin position="24"/>
        <end position="474"/>
    </location>
</feature>
<proteinExistence type="predicted"/>
<organism evidence="2 3">
    <name type="scientific">Maribacter algicola</name>
    <dbReference type="NCBI Taxonomy" id="2498892"/>
    <lineage>
        <taxon>Bacteria</taxon>
        <taxon>Pseudomonadati</taxon>
        <taxon>Bacteroidota</taxon>
        <taxon>Flavobacteriia</taxon>
        <taxon>Flavobacteriales</taxon>
        <taxon>Flavobacteriaceae</taxon>
        <taxon>Maribacter</taxon>
    </lineage>
</organism>
<reference evidence="3" key="1">
    <citation type="submission" date="2018-08" db="EMBL/GenBank/DDBJ databases">
        <authorList>
            <person name="Khan S.A."/>
            <person name="J S.E."/>
        </authorList>
    </citation>
    <scope>NUCLEOTIDE SEQUENCE [LARGE SCALE GENOMIC DNA]</scope>
    <source>
        <strain evidence="3">PoM-212</strain>
    </source>
</reference>
<reference evidence="3" key="2">
    <citation type="submission" date="2018-12" db="EMBL/GenBank/DDBJ databases">
        <title>Maribacter lutimaris sp. nov., isolated from marine sediment.</title>
        <authorList>
            <person name="Kim K.K."/>
        </authorList>
    </citation>
    <scope>NUCLEOTIDE SEQUENCE [LARGE SCALE GENOMIC DNA]</scope>
    <source>
        <strain evidence="3">PoM-212</strain>
    </source>
</reference>
<dbReference type="EMBL" id="QUSX01000001">
    <property type="protein sequence ID" value="RRQ49797.1"/>
    <property type="molecule type" value="Genomic_DNA"/>
</dbReference>
<name>A0A426RLB1_9FLAO</name>
<evidence type="ECO:0000313" key="2">
    <source>
        <dbReference type="EMBL" id="RRQ49797.1"/>
    </source>
</evidence>
<dbReference type="PROSITE" id="PS51257">
    <property type="entry name" value="PROKAR_LIPOPROTEIN"/>
    <property type="match status" value="1"/>
</dbReference>
<evidence type="ECO:0000313" key="3">
    <source>
        <dbReference type="Proteomes" id="UP000286990"/>
    </source>
</evidence>
<gene>
    <name evidence="2" type="ORF">DZC72_04190</name>
</gene>
<dbReference type="Proteomes" id="UP000286990">
    <property type="component" value="Unassembled WGS sequence"/>
</dbReference>
<dbReference type="AlphaFoldDB" id="A0A426RLB1"/>